<accession>A0A2X2DWM5</accession>
<evidence type="ECO:0000313" key="1">
    <source>
        <dbReference type="EMBL" id="SPZ00139.1"/>
    </source>
</evidence>
<evidence type="ECO:0000313" key="2">
    <source>
        <dbReference type="EMBL" id="SPZ00346.1"/>
    </source>
</evidence>
<evidence type="ECO:0000313" key="3">
    <source>
        <dbReference type="Proteomes" id="UP000250443"/>
    </source>
</evidence>
<dbReference type="RefSeq" id="WP_073450572.1">
    <property type="nucleotide sequence ID" value="NZ_FQYS01000013.1"/>
</dbReference>
<sequence>MTPPHKQNSAEFREHQIDQIFEQAHGYLGEGSYLAQLVESHRAGIINTDPTALLRLQAILQGIWHAGGLEQGQFQDLITMIFTGQAEGWLS</sequence>
<protein>
    <submittedName>
        <fullName evidence="1">Uncharacterized protein</fullName>
    </submittedName>
</protein>
<gene>
    <name evidence="1" type="ORF">NCTC11842_00284</name>
    <name evidence="2" type="ORF">NCTC11842_00495</name>
</gene>
<organism evidence="1 3">
    <name type="scientific">Pseudomonas luteola</name>
    <dbReference type="NCBI Taxonomy" id="47886"/>
    <lineage>
        <taxon>Bacteria</taxon>
        <taxon>Pseudomonadati</taxon>
        <taxon>Pseudomonadota</taxon>
        <taxon>Gammaproteobacteria</taxon>
        <taxon>Pseudomonadales</taxon>
        <taxon>Pseudomonadaceae</taxon>
        <taxon>Pseudomonas</taxon>
    </lineage>
</organism>
<proteinExistence type="predicted"/>
<dbReference type="EMBL" id="UAUF01000002">
    <property type="protein sequence ID" value="SPZ00346.1"/>
    <property type="molecule type" value="Genomic_DNA"/>
</dbReference>
<reference evidence="1 3" key="1">
    <citation type="submission" date="2018-06" db="EMBL/GenBank/DDBJ databases">
        <authorList>
            <consortium name="Pathogen Informatics"/>
            <person name="Doyle S."/>
        </authorList>
    </citation>
    <scope>NUCLEOTIDE SEQUENCE [LARGE SCALE GENOMIC DNA]</scope>
    <source>
        <strain evidence="1 3">NCTC11842</strain>
    </source>
</reference>
<dbReference type="EMBL" id="UAUF01000002">
    <property type="protein sequence ID" value="SPZ00139.1"/>
    <property type="molecule type" value="Genomic_DNA"/>
</dbReference>
<dbReference type="AlphaFoldDB" id="A0A2X2DWM5"/>
<name>A0A2X2DWM5_PSELU</name>
<dbReference type="Proteomes" id="UP000250443">
    <property type="component" value="Unassembled WGS sequence"/>
</dbReference>